<keyword evidence="5" id="KW-0812">Transmembrane</keyword>
<dbReference type="Proteomes" id="UP000248014">
    <property type="component" value="Unassembled WGS sequence"/>
</dbReference>
<feature type="region of interest" description="Disordered" evidence="13">
    <location>
        <begin position="33"/>
        <end position="55"/>
    </location>
</feature>
<feature type="signal peptide" evidence="14">
    <location>
        <begin position="1"/>
        <end position="21"/>
    </location>
</feature>
<dbReference type="GO" id="GO:0009279">
    <property type="term" value="C:cell outer membrane"/>
    <property type="evidence" value="ECO:0007669"/>
    <property type="project" value="UniProtKB-SubCell"/>
</dbReference>
<keyword evidence="11" id="KW-0998">Cell outer membrane</keyword>
<feature type="domain" description="TonB-dependent receptor plug" evidence="16">
    <location>
        <begin position="68"/>
        <end position="179"/>
    </location>
</feature>
<organism evidence="17 18">
    <name type="scientific">Blastomonas natatoria</name>
    <dbReference type="NCBI Taxonomy" id="34015"/>
    <lineage>
        <taxon>Bacteria</taxon>
        <taxon>Pseudomonadati</taxon>
        <taxon>Pseudomonadota</taxon>
        <taxon>Alphaproteobacteria</taxon>
        <taxon>Sphingomonadales</taxon>
        <taxon>Sphingomonadaceae</taxon>
        <taxon>Blastomonas</taxon>
    </lineage>
</organism>
<dbReference type="GO" id="GO:0015344">
    <property type="term" value="F:siderophore uptake transmembrane transporter activity"/>
    <property type="evidence" value="ECO:0007669"/>
    <property type="project" value="TreeGrafter"/>
</dbReference>
<gene>
    <name evidence="17" type="ORF">C7451_11250</name>
</gene>
<evidence type="ECO:0000256" key="4">
    <source>
        <dbReference type="ARBA" id="ARBA00022496"/>
    </source>
</evidence>
<evidence type="ECO:0000256" key="3">
    <source>
        <dbReference type="ARBA" id="ARBA00022452"/>
    </source>
</evidence>
<dbReference type="AlphaFoldDB" id="A0A2V3UTL1"/>
<evidence type="ECO:0000313" key="17">
    <source>
        <dbReference type="EMBL" id="PXW71606.1"/>
    </source>
</evidence>
<keyword evidence="18" id="KW-1185">Reference proteome</keyword>
<keyword evidence="17" id="KW-0675">Receptor</keyword>
<dbReference type="Gene3D" id="2.170.130.10">
    <property type="entry name" value="TonB-dependent receptor, plug domain"/>
    <property type="match status" value="1"/>
</dbReference>
<keyword evidence="9 12" id="KW-0798">TonB box</keyword>
<evidence type="ECO:0000256" key="6">
    <source>
        <dbReference type="ARBA" id="ARBA00022729"/>
    </source>
</evidence>
<dbReference type="RefSeq" id="WP_110299744.1">
    <property type="nucleotide sequence ID" value="NZ_QJJM01000012.1"/>
</dbReference>
<evidence type="ECO:0000256" key="14">
    <source>
        <dbReference type="SAM" id="SignalP"/>
    </source>
</evidence>
<comment type="subcellular location">
    <subcellularLocation>
        <location evidence="1">Cell outer membrane</location>
        <topology evidence="1">Multi-pass membrane protein</topology>
    </subcellularLocation>
</comment>
<sequence length="838" mass="89872">MSKTALLLVTSYFALAAPAWAATESAAASDSATAEAVEADAGQQDSGTAAKPPQEMFSTGVAKGRDRLDSATSTSALRGDDITLLGPRPIGEVLRTMAGLRVATSIGEGNNNYTVRGLPLAAGGSKYMQIQEDGLPLLEFADLFNVGADVYLRNDLTVNAIETIRGGSASTFASNSPGGLINILSRTGDVEGGSVQLTTGIDFDTKRVDFTYGGRLGENTRFHIGGFYRQGEGPRNNGFDGWKGGQVKFNITREFENGYVRLYLKYLDDRSPTFAPYFANITGTNANPRIRSFPGFDLRDDTILSSFLGPVITLDQNNQPAAFPVATGQSAESKSIGIEAQFEVAGWTITERMRYAANGGDFSRGFPNTANTVSAFAAGQGGVGAFARYANGPLAGQLIDPNAMINGNGLLSLYFFSFVRARSLDNFTNDIRASKVWELPDGKLTTTVGAYLATQDLNTTWLHTAMNIDANGNNGTAQVDIFNAAGQPQTLNGYFAFARATSLFRRAFDVNYKVFAPYGSVNYQFGKIAIGGSLRYDTGQVRGSLVGADLNNGSVGLITQDINSDGVINPAERRVAFLPFDRSAPVNYNYGYLSYSAGINYRAAEPFSLFARYSKGARANADKVLFTPLINNADGSIRSRTDEQDNVKQLEGGFKFRKDGLTFNATAFRVTAADHNVINGAANRTDRRYRATGVEMEGGVHKGPFSLMIGATYTKAKITRDLLDPTLTGKEPRHQPDWTFFATPSVDLGRAVIGASIVGVTKSFSQDSNLLVMPGFTTVDLFGHVKLFNGGSLQINANNVFNTLGIFEVNQASVPANGIGFARAINGRTVSASLRFDF</sequence>
<comment type="caution">
    <text evidence="17">The sequence shown here is derived from an EMBL/GenBank/DDBJ whole genome shotgun (WGS) entry which is preliminary data.</text>
</comment>
<evidence type="ECO:0000256" key="8">
    <source>
        <dbReference type="ARBA" id="ARBA00023065"/>
    </source>
</evidence>
<proteinExistence type="inferred from homology"/>
<feature type="domain" description="TonB-dependent receptor-like beta-barrel" evidence="15">
    <location>
        <begin position="423"/>
        <end position="800"/>
    </location>
</feature>
<reference evidence="17 18" key="1">
    <citation type="submission" date="2018-05" db="EMBL/GenBank/DDBJ databases">
        <title>Genomic Encyclopedia of Type Strains, Phase IV (KMG-IV): sequencing the most valuable type-strain genomes for metagenomic binning, comparative biology and taxonomic classification.</title>
        <authorList>
            <person name="Goeker M."/>
        </authorList>
    </citation>
    <scope>NUCLEOTIDE SEQUENCE [LARGE SCALE GENOMIC DNA]</scope>
    <source>
        <strain evidence="17 18">DSM 3183</strain>
    </source>
</reference>
<evidence type="ECO:0000256" key="12">
    <source>
        <dbReference type="RuleBase" id="RU003357"/>
    </source>
</evidence>
<evidence type="ECO:0000256" key="13">
    <source>
        <dbReference type="SAM" id="MobiDB-lite"/>
    </source>
</evidence>
<evidence type="ECO:0000256" key="11">
    <source>
        <dbReference type="ARBA" id="ARBA00023237"/>
    </source>
</evidence>
<evidence type="ECO:0000256" key="10">
    <source>
        <dbReference type="ARBA" id="ARBA00023136"/>
    </source>
</evidence>
<dbReference type="SUPFAM" id="SSF56935">
    <property type="entry name" value="Porins"/>
    <property type="match status" value="1"/>
</dbReference>
<accession>A0A2V3UTL1</accession>
<evidence type="ECO:0000256" key="5">
    <source>
        <dbReference type="ARBA" id="ARBA00022692"/>
    </source>
</evidence>
<dbReference type="Pfam" id="PF00593">
    <property type="entry name" value="TonB_dep_Rec_b-barrel"/>
    <property type="match status" value="1"/>
</dbReference>
<evidence type="ECO:0000313" key="18">
    <source>
        <dbReference type="Proteomes" id="UP000248014"/>
    </source>
</evidence>
<keyword evidence="7" id="KW-0408">Iron</keyword>
<dbReference type="Pfam" id="PF07715">
    <property type="entry name" value="Plug"/>
    <property type="match status" value="1"/>
</dbReference>
<protein>
    <submittedName>
        <fullName evidence="17">Outer membrane receptor protein involved in Fe transport</fullName>
    </submittedName>
</protein>
<evidence type="ECO:0000256" key="1">
    <source>
        <dbReference type="ARBA" id="ARBA00004571"/>
    </source>
</evidence>
<keyword evidence="10 12" id="KW-0472">Membrane</keyword>
<keyword evidence="3" id="KW-1134">Transmembrane beta strand</keyword>
<dbReference type="PANTHER" id="PTHR32552:SF89">
    <property type="entry name" value="CATECHOLATE SIDEROPHORE RECEPTOR FIU"/>
    <property type="match status" value="1"/>
</dbReference>
<dbReference type="EMBL" id="QJJM01000012">
    <property type="protein sequence ID" value="PXW71606.1"/>
    <property type="molecule type" value="Genomic_DNA"/>
</dbReference>
<keyword evidence="6 14" id="KW-0732">Signal</keyword>
<keyword evidence="8" id="KW-0406">Ion transport</keyword>
<keyword evidence="4" id="KW-0410">Iron transport</keyword>
<evidence type="ECO:0000259" key="15">
    <source>
        <dbReference type="Pfam" id="PF00593"/>
    </source>
</evidence>
<keyword evidence="2" id="KW-0813">Transport</keyword>
<dbReference type="OrthoDB" id="7386960at2"/>
<dbReference type="InterPro" id="IPR012910">
    <property type="entry name" value="Plug_dom"/>
</dbReference>
<comment type="similarity">
    <text evidence="12">Belongs to the TonB-dependent receptor family.</text>
</comment>
<dbReference type="InterPro" id="IPR036942">
    <property type="entry name" value="Beta-barrel_TonB_sf"/>
</dbReference>
<feature type="chain" id="PRO_5015957713" evidence="14">
    <location>
        <begin position="22"/>
        <end position="838"/>
    </location>
</feature>
<dbReference type="InterPro" id="IPR039426">
    <property type="entry name" value="TonB-dep_rcpt-like"/>
</dbReference>
<evidence type="ECO:0000256" key="2">
    <source>
        <dbReference type="ARBA" id="ARBA00022448"/>
    </source>
</evidence>
<dbReference type="Gene3D" id="2.40.170.20">
    <property type="entry name" value="TonB-dependent receptor, beta-barrel domain"/>
    <property type="match status" value="1"/>
</dbReference>
<evidence type="ECO:0000256" key="7">
    <source>
        <dbReference type="ARBA" id="ARBA00023004"/>
    </source>
</evidence>
<dbReference type="InterPro" id="IPR037066">
    <property type="entry name" value="Plug_dom_sf"/>
</dbReference>
<name>A0A2V3UTL1_9SPHN</name>
<dbReference type="PANTHER" id="PTHR32552">
    <property type="entry name" value="FERRICHROME IRON RECEPTOR-RELATED"/>
    <property type="match status" value="1"/>
</dbReference>
<evidence type="ECO:0000259" key="16">
    <source>
        <dbReference type="Pfam" id="PF07715"/>
    </source>
</evidence>
<evidence type="ECO:0000256" key="9">
    <source>
        <dbReference type="ARBA" id="ARBA00023077"/>
    </source>
</evidence>
<dbReference type="InterPro" id="IPR000531">
    <property type="entry name" value="Beta-barrel_TonB"/>
</dbReference>